<evidence type="ECO:0000313" key="13">
    <source>
        <dbReference type="Proteomes" id="UP000499080"/>
    </source>
</evidence>
<dbReference type="PANTHER" id="PTHR47238:SF2">
    <property type="entry name" value="DUAL SPECIFICITY MITOGEN-ACTIVATED PROTEIN KINASE KINASE HEMIPTEROUS"/>
    <property type="match status" value="1"/>
</dbReference>
<dbReference type="GO" id="GO:0005524">
    <property type="term" value="F:ATP binding"/>
    <property type="evidence" value="ECO:0007669"/>
    <property type="project" value="UniProtKB-KW"/>
</dbReference>
<evidence type="ECO:0000256" key="5">
    <source>
        <dbReference type="ARBA" id="ARBA00022777"/>
    </source>
</evidence>
<dbReference type="InterPro" id="IPR011009">
    <property type="entry name" value="Kinase-like_dom_sf"/>
</dbReference>
<accession>A0A4Y2GI61</accession>
<evidence type="ECO:0000256" key="10">
    <source>
        <dbReference type="ARBA" id="ARBA00051693"/>
    </source>
</evidence>
<reference evidence="12 13" key="1">
    <citation type="journal article" date="2019" name="Sci. Rep.">
        <title>Orb-weaving spider Araneus ventricosus genome elucidates the spidroin gene catalogue.</title>
        <authorList>
            <person name="Kono N."/>
            <person name="Nakamura H."/>
            <person name="Ohtoshi R."/>
            <person name="Moran D.A.P."/>
            <person name="Shinohara A."/>
            <person name="Yoshida Y."/>
            <person name="Fujiwara M."/>
            <person name="Mori M."/>
            <person name="Tomita M."/>
            <person name="Arakawa K."/>
        </authorList>
    </citation>
    <scope>NUCLEOTIDE SEQUENCE [LARGE SCALE GENOMIC DNA]</scope>
</reference>
<keyword evidence="5 12" id="KW-0418">Kinase</keyword>
<dbReference type="EMBL" id="BGPR01001370">
    <property type="protein sequence ID" value="GBM52228.1"/>
    <property type="molecule type" value="Genomic_DNA"/>
</dbReference>
<sequence length="187" mass="22117">MSEYLETLRDRCLDIWYNLSPIMYQKLVASMPRIDPPDPERPDYDIRADVWSLGISLVELATGKFPYQDCKTDFEVLSKVLQEDPPRLPTNMGFSLDFCSFVQVCLTKDYKKRPKYRELLEHNFIKRYERANVDVAAWFATVMQKGTPRTFRFRQREKSCELHTIYLFALNPEVSAAFLNRKKMVRP</sequence>
<feature type="domain" description="Protein kinase" evidence="11">
    <location>
        <begin position="1"/>
        <end position="125"/>
    </location>
</feature>
<evidence type="ECO:0000256" key="8">
    <source>
        <dbReference type="ARBA" id="ARBA00049014"/>
    </source>
</evidence>
<evidence type="ECO:0000256" key="6">
    <source>
        <dbReference type="ARBA" id="ARBA00022840"/>
    </source>
</evidence>
<organism evidence="12 13">
    <name type="scientific">Araneus ventricosus</name>
    <name type="common">Orbweaver spider</name>
    <name type="synonym">Epeira ventricosa</name>
    <dbReference type="NCBI Taxonomy" id="182803"/>
    <lineage>
        <taxon>Eukaryota</taxon>
        <taxon>Metazoa</taxon>
        <taxon>Ecdysozoa</taxon>
        <taxon>Arthropoda</taxon>
        <taxon>Chelicerata</taxon>
        <taxon>Arachnida</taxon>
        <taxon>Araneae</taxon>
        <taxon>Araneomorphae</taxon>
        <taxon>Entelegynae</taxon>
        <taxon>Araneoidea</taxon>
        <taxon>Araneidae</taxon>
        <taxon>Araneus</taxon>
    </lineage>
</organism>
<comment type="caution">
    <text evidence="12">The sequence shown here is derived from an EMBL/GenBank/DDBJ whole genome shotgun (WGS) entry which is preliminary data.</text>
</comment>
<protein>
    <submittedName>
        <fullName evidence="12">Dual specificity mitogen-activated protein kinase kinase 7</fullName>
    </submittedName>
</protein>
<evidence type="ECO:0000256" key="4">
    <source>
        <dbReference type="ARBA" id="ARBA00022741"/>
    </source>
</evidence>
<dbReference type="PANTHER" id="PTHR47238">
    <property type="entry name" value="MITOGEN-ACTIVATED PROTEIN KINASE KINASE 5"/>
    <property type="match status" value="1"/>
</dbReference>
<evidence type="ECO:0000313" key="12">
    <source>
        <dbReference type="EMBL" id="GBM52228.1"/>
    </source>
</evidence>
<dbReference type="PROSITE" id="PS50011">
    <property type="entry name" value="PROTEIN_KINASE_DOM"/>
    <property type="match status" value="1"/>
</dbReference>
<dbReference type="InterPro" id="IPR000719">
    <property type="entry name" value="Prot_kinase_dom"/>
</dbReference>
<dbReference type="Pfam" id="PF00069">
    <property type="entry name" value="Pkinase"/>
    <property type="match status" value="1"/>
</dbReference>
<gene>
    <name evidence="12" type="primary">MAP2K7_1</name>
    <name evidence="12" type="ORF">AVEN_31047_1</name>
</gene>
<keyword evidence="7" id="KW-0829">Tyrosine-protein kinase</keyword>
<evidence type="ECO:0000256" key="3">
    <source>
        <dbReference type="ARBA" id="ARBA00022679"/>
    </source>
</evidence>
<dbReference type="AlphaFoldDB" id="A0A4Y2GI61"/>
<dbReference type="InterPro" id="IPR052468">
    <property type="entry name" value="Dual_spec_MAPK_kinase"/>
</dbReference>
<keyword evidence="13" id="KW-1185">Reference proteome</keyword>
<proteinExistence type="predicted"/>
<evidence type="ECO:0000256" key="1">
    <source>
        <dbReference type="ARBA" id="ARBA00022527"/>
    </source>
</evidence>
<comment type="catalytic activity">
    <reaction evidence="9">
        <text>L-threonyl-[protein] + ATP = O-phospho-L-threonyl-[protein] + ADP + H(+)</text>
        <dbReference type="Rhea" id="RHEA:46608"/>
        <dbReference type="Rhea" id="RHEA-COMP:11060"/>
        <dbReference type="Rhea" id="RHEA-COMP:11605"/>
        <dbReference type="ChEBI" id="CHEBI:15378"/>
        <dbReference type="ChEBI" id="CHEBI:30013"/>
        <dbReference type="ChEBI" id="CHEBI:30616"/>
        <dbReference type="ChEBI" id="CHEBI:61977"/>
        <dbReference type="ChEBI" id="CHEBI:456216"/>
        <dbReference type="EC" id="2.7.12.2"/>
    </reaction>
</comment>
<keyword evidence="1" id="KW-0723">Serine/threonine-protein kinase</keyword>
<comment type="catalytic activity">
    <reaction evidence="10">
        <text>L-tyrosyl-[protein] + ATP = O-phospho-L-tyrosyl-[protein] + ADP + H(+)</text>
        <dbReference type="Rhea" id="RHEA:10596"/>
        <dbReference type="Rhea" id="RHEA-COMP:10136"/>
        <dbReference type="Rhea" id="RHEA-COMP:20101"/>
        <dbReference type="ChEBI" id="CHEBI:15378"/>
        <dbReference type="ChEBI" id="CHEBI:30616"/>
        <dbReference type="ChEBI" id="CHEBI:46858"/>
        <dbReference type="ChEBI" id="CHEBI:61978"/>
        <dbReference type="ChEBI" id="CHEBI:456216"/>
        <dbReference type="EC" id="2.7.12.2"/>
    </reaction>
</comment>
<evidence type="ECO:0000259" key="11">
    <source>
        <dbReference type="PROSITE" id="PS50011"/>
    </source>
</evidence>
<dbReference type="GO" id="GO:0004708">
    <property type="term" value="F:MAP kinase kinase activity"/>
    <property type="evidence" value="ECO:0007669"/>
    <property type="project" value="UniProtKB-EC"/>
</dbReference>
<evidence type="ECO:0000256" key="2">
    <source>
        <dbReference type="ARBA" id="ARBA00022553"/>
    </source>
</evidence>
<dbReference type="GO" id="GO:0004674">
    <property type="term" value="F:protein serine/threonine kinase activity"/>
    <property type="evidence" value="ECO:0007669"/>
    <property type="project" value="UniProtKB-KW"/>
</dbReference>
<dbReference type="OrthoDB" id="6506126at2759"/>
<name>A0A4Y2GI61_ARAVE</name>
<keyword evidence="2" id="KW-0597">Phosphoprotein</keyword>
<dbReference type="Proteomes" id="UP000499080">
    <property type="component" value="Unassembled WGS sequence"/>
</dbReference>
<evidence type="ECO:0000256" key="9">
    <source>
        <dbReference type="ARBA" id="ARBA00049299"/>
    </source>
</evidence>
<keyword evidence="4" id="KW-0547">Nucleotide-binding</keyword>
<keyword evidence="3" id="KW-0808">Transferase</keyword>
<keyword evidence="6" id="KW-0067">ATP-binding</keyword>
<evidence type="ECO:0000256" key="7">
    <source>
        <dbReference type="ARBA" id="ARBA00023137"/>
    </source>
</evidence>
<dbReference type="GO" id="GO:0004713">
    <property type="term" value="F:protein tyrosine kinase activity"/>
    <property type="evidence" value="ECO:0007669"/>
    <property type="project" value="UniProtKB-KW"/>
</dbReference>
<dbReference type="Gene3D" id="1.10.510.10">
    <property type="entry name" value="Transferase(Phosphotransferase) domain 1"/>
    <property type="match status" value="1"/>
</dbReference>
<dbReference type="GO" id="GO:0006950">
    <property type="term" value="P:response to stress"/>
    <property type="evidence" value="ECO:0007669"/>
    <property type="project" value="UniProtKB-ARBA"/>
</dbReference>
<comment type="catalytic activity">
    <reaction evidence="8">
        <text>L-seryl-[protein] + ATP = O-phospho-L-seryl-[protein] + ADP + H(+)</text>
        <dbReference type="Rhea" id="RHEA:17989"/>
        <dbReference type="Rhea" id="RHEA-COMP:9863"/>
        <dbReference type="Rhea" id="RHEA-COMP:11604"/>
        <dbReference type="ChEBI" id="CHEBI:15378"/>
        <dbReference type="ChEBI" id="CHEBI:29999"/>
        <dbReference type="ChEBI" id="CHEBI:30616"/>
        <dbReference type="ChEBI" id="CHEBI:83421"/>
        <dbReference type="ChEBI" id="CHEBI:456216"/>
        <dbReference type="EC" id="2.7.12.2"/>
    </reaction>
</comment>
<dbReference type="SUPFAM" id="SSF56112">
    <property type="entry name" value="Protein kinase-like (PK-like)"/>
    <property type="match status" value="1"/>
</dbReference>